<evidence type="ECO:0000313" key="1">
    <source>
        <dbReference type="EMBL" id="EMI17948.1"/>
    </source>
</evidence>
<protein>
    <submittedName>
        <fullName evidence="1">Uncharacterized protein</fullName>
    </submittedName>
</protein>
<keyword evidence="2" id="KW-1185">Reference proteome</keyword>
<dbReference type="Proteomes" id="UP000011991">
    <property type="component" value="Unassembled WGS sequence"/>
</dbReference>
<dbReference type="EMBL" id="ANOG01000731">
    <property type="protein sequence ID" value="EMI17948.1"/>
    <property type="molecule type" value="Genomic_DNA"/>
</dbReference>
<accession>M5REQ0</accession>
<proteinExistence type="predicted"/>
<sequence>MHADHLTPHLQYNALVLQKRIESGEFELRTTDGHRTGRIQETR</sequence>
<dbReference type="AlphaFoldDB" id="M5REQ0"/>
<gene>
    <name evidence="1" type="ORF">RMSM_05125</name>
</gene>
<reference evidence="1 2" key="1">
    <citation type="journal article" date="2013" name="Mar. Genomics">
        <title>Expression of sulfatases in Rhodopirellula baltica and the diversity of sulfatases in the genus Rhodopirellula.</title>
        <authorList>
            <person name="Wegner C.E."/>
            <person name="Richter-Heitmann T."/>
            <person name="Klindworth A."/>
            <person name="Klockow C."/>
            <person name="Richter M."/>
            <person name="Achstetter T."/>
            <person name="Glockner F.O."/>
            <person name="Harder J."/>
        </authorList>
    </citation>
    <scope>NUCLEOTIDE SEQUENCE [LARGE SCALE GENOMIC DNA]</scope>
    <source>
        <strain evidence="1 2">SM1</strain>
    </source>
</reference>
<evidence type="ECO:0000313" key="2">
    <source>
        <dbReference type="Proteomes" id="UP000011991"/>
    </source>
</evidence>
<dbReference type="PATRIC" id="fig|1265738.3.peg.5152"/>
<comment type="caution">
    <text evidence="1">The sequence shown here is derived from an EMBL/GenBank/DDBJ whole genome shotgun (WGS) entry which is preliminary data.</text>
</comment>
<organism evidence="1 2">
    <name type="scientific">Rhodopirellula maiorica SM1</name>
    <dbReference type="NCBI Taxonomy" id="1265738"/>
    <lineage>
        <taxon>Bacteria</taxon>
        <taxon>Pseudomonadati</taxon>
        <taxon>Planctomycetota</taxon>
        <taxon>Planctomycetia</taxon>
        <taxon>Pirellulales</taxon>
        <taxon>Pirellulaceae</taxon>
        <taxon>Novipirellula</taxon>
    </lineage>
</organism>
<name>M5REQ0_9BACT</name>